<reference evidence="1" key="1">
    <citation type="journal article" date="2023" name="Science">
        <title>Genome structures resolve the early diversification of teleost fishes.</title>
        <authorList>
            <person name="Parey E."/>
            <person name="Louis A."/>
            <person name="Montfort J."/>
            <person name="Bouchez O."/>
            <person name="Roques C."/>
            <person name="Iampietro C."/>
            <person name="Lluch J."/>
            <person name="Castinel A."/>
            <person name="Donnadieu C."/>
            <person name="Desvignes T."/>
            <person name="Floi Bucao C."/>
            <person name="Jouanno E."/>
            <person name="Wen M."/>
            <person name="Mejri S."/>
            <person name="Dirks R."/>
            <person name="Jansen H."/>
            <person name="Henkel C."/>
            <person name="Chen W.J."/>
            <person name="Zahm M."/>
            <person name="Cabau C."/>
            <person name="Klopp C."/>
            <person name="Thompson A.W."/>
            <person name="Robinson-Rechavi M."/>
            <person name="Braasch I."/>
            <person name="Lecointre G."/>
            <person name="Bobe J."/>
            <person name="Postlethwait J.H."/>
            <person name="Berthelot C."/>
            <person name="Roest Crollius H."/>
            <person name="Guiguen Y."/>
        </authorList>
    </citation>
    <scope>NUCLEOTIDE SEQUENCE</scope>
    <source>
        <strain evidence="1">WJC10195</strain>
    </source>
</reference>
<protein>
    <submittedName>
        <fullName evidence="1">Uncharacterized protein</fullName>
    </submittedName>
</protein>
<dbReference type="EMBL" id="JAINUF010000001">
    <property type="protein sequence ID" value="KAJ8379459.1"/>
    <property type="molecule type" value="Genomic_DNA"/>
</dbReference>
<evidence type="ECO:0000313" key="1">
    <source>
        <dbReference type="EMBL" id="KAJ8379459.1"/>
    </source>
</evidence>
<comment type="caution">
    <text evidence="1">The sequence shown here is derived from an EMBL/GenBank/DDBJ whole genome shotgun (WGS) entry which is preliminary data.</text>
</comment>
<dbReference type="Proteomes" id="UP001152622">
    <property type="component" value="Chromosome 1"/>
</dbReference>
<keyword evidence="2" id="KW-1185">Reference proteome</keyword>
<name>A0A9Q1G8G7_SYNKA</name>
<organism evidence="1 2">
    <name type="scientific">Synaphobranchus kaupii</name>
    <name type="common">Kaup's arrowtooth eel</name>
    <dbReference type="NCBI Taxonomy" id="118154"/>
    <lineage>
        <taxon>Eukaryota</taxon>
        <taxon>Metazoa</taxon>
        <taxon>Chordata</taxon>
        <taxon>Craniata</taxon>
        <taxon>Vertebrata</taxon>
        <taxon>Euteleostomi</taxon>
        <taxon>Actinopterygii</taxon>
        <taxon>Neopterygii</taxon>
        <taxon>Teleostei</taxon>
        <taxon>Anguilliformes</taxon>
        <taxon>Synaphobranchidae</taxon>
        <taxon>Synaphobranchus</taxon>
    </lineage>
</organism>
<evidence type="ECO:0000313" key="2">
    <source>
        <dbReference type="Proteomes" id="UP001152622"/>
    </source>
</evidence>
<proteinExistence type="predicted"/>
<dbReference type="AlphaFoldDB" id="A0A9Q1G8G7"/>
<sequence length="89" mass="10157">MSVICMFACLFVGMSVCVSVCMCLRVFCLIKMCYLTLCLNERKWVSDSIVVRAGNRVRKENIIYIFLLNILKSISKPCEDHYAPILAVL</sequence>
<gene>
    <name evidence="1" type="ORF">SKAU_G00002370</name>
</gene>
<accession>A0A9Q1G8G7</accession>